<dbReference type="OrthoDB" id="415825at2759"/>
<dbReference type="STRING" id="1442369.A0A0D2IUB4"/>
<dbReference type="Pfam" id="PF01565">
    <property type="entry name" value="FAD_binding_4"/>
    <property type="match status" value="1"/>
</dbReference>
<dbReference type="InterPro" id="IPR036318">
    <property type="entry name" value="FAD-bd_PCMH-like_sf"/>
</dbReference>
<evidence type="ECO:0000313" key="8">
    <source>
        <dbReference type="Proteomes" id="UP000053617"/>
    </source>
</evidence>
<dbReference type="PANTHER" id="PTHR42973">
    <property type="entry name" value="BINDING OXIDOREDUCTASE, PUTATIVE (AFU_ORTHOLOGUE AFUA_1G17690)-RELATED"/>
    <property type="match status" value="1"/>
</dbReference>
<evidence type="ECO:0000313" key="7">
    <source>
        <dbReference type="EMBL" id="KIX09649.1"/>
    </source>
</evidence>
<dbReference type="InterPro" id="IPR050416">
    <property type="entry name" value="FAD-linked_Oxidoreductase"/>
</dbReference>
<dbReference type="Gene3D" id="3.30.465.10">
    <property type="match status" value="1"/>
</dbReference>
<comment type="similarity">
    <text evidence="2">Belongs to the oxygen-dependent FAD-linked oxidoreductase family.</text>
</comment>
<protein>
    <recommendedName>
        <fullName evidence="6">FAD linked oxidase N-terminal domain-containing protein</fullName>
    </recommendedName>
</protein>
<dbReference type="GeneID" id="25288801"/>
<dbReference type="VEuPathDB" id="FungiDB:Z518_00730"/>
<dbReference type="InterPro" id="IPR016169">
    <property type="entry name" value="FAD-bd_PCMH_sub2"/>
</dbReference>
<evidence type="ECO:0000256" key="1">
    <source>
        <dbReference type="ARBA" id="ARBA00001974"/>
    </source>
</evidence>
<dbReference type="AlphaFoldDB" id="A0A0D2IUB4"/>
<dbReference type="Proteomes" id="UP000053617">
    <property type="component" value="Unassembled WGS sequence"/>
</dbReference>
<dbReference type="PANTHER" id="PTHR42973:SF39">
    <property type="entry name" value="FAD-BINDING PCMH-TYPE DOMAIN-CONTAINING PROTEIN"/>
    <property type="match status" value="1"/>
</dbReference>
<feature type="domain" description="FAD linked oxidase N-terminal" evidence="6">
    <location>
        <begin position="1"/>
        <end position="83"/>
    </location>
</feature>
<keyword evidence="5" id="KW-0560">Oxidoreductase</keyword>
<dbReference type="InterPro" id="IPR006094">
    <property type="entry name" value="Oxid_FAD_bind_N"/>
</dbReference>
<comment type="cofactor">
    <cofactor evidence="1">
        <name>FAD</name>
        <dbReference type="ChEBI" id="CHEBI:57692"/>
    </cofactor>
</comment>
<sequence>MNHFSFNVEAQTAEVQPATYGSNLNKILEKHDLLFPGGHCPTVGLGGFLLQGGFGWNSRKWGVACESILAIDVVTADGDLIHVKSAIYDQKEAPNKATSKCQQGGMGKPDLNHLFTDNLISFIAEMLYTSLMNESFILQSLEKASNRCLILMVWFPLSYKVVVLS</sequence>
<dbReference type="GO" id="GO:0050660">
    <property type="term" value="F:flavin adenine dinucleotide binding"/>
    <property type="evidence" value="ECO:0007669"/>
    <property type="project" value="InterPro"/>
</dbReference>
<keyword evidence="4" id="KW-0274">FAD</keyword>
<dbReference type="SUPFAM" id="SSF56176">
    <property type="entry name" value="FAD-binding/transporter-associated domain-like"/>
    <property type="match status" value="1"/>
</dbReference>
<evidence type="ECO:0000256" key="3">
    <source>
        <dbReference type="ARBA" id="ARBA00022630"/>
    </source>
</evidence>
<reference evidence="7 8" key="1">
    <citation type="submission" date="2015-01" db="EMBL/GenBank/DDBJ databases">
        <title>The Genome Sequence of Rhinocladiella mackenzie CBS 650.93.</title>
        <authorList>
            <consortium name="The Broad Institute Genomics Platform"/>
            <person name="Cuomo C."/>
            <person name="de Hoog S."/>
            <person name="Gorbushina A."/>
            <person name="Stielow B."/>
            <person name="Teixiera M."/>
            <person name="Abouelleil A."/>
            <person name="Chapman S.B."/>
            <person name="Priest M."/>
            <person name="Young S.K."/>
            <person name="Wortman J."/>
            <person name="Nusbaum C."/>
            <person name="Birren B."/>
        </authorList>
    </citation>
    <scope>NUCLEOTIDE SEQUENCE [LARGE SCALE GENOMIC DNA]</scope>
    <source>
        <strain evidence="7 8">CBS 650.93</strain>
    </source>
</reference>
<evidence type="ECO:0000259" key="6">
    <source>
        <dbReference type="Pfam" id="PF01565"/>
    </source>
</evidence>
<name>A0A0D2IUB4_9EURO</name>
<dbReference type="HOGENOM" id="CLU_1611692_0_0_1"/>
<evidence type="ECO:0000256" key="4">
    <source>
        <dbReference type="ARBA" id="ARBA00022827"/>
    </source>
</evidence>
<dbReference type="EMBL" id="KN847475">
    <property type="protein sequence ID" value="KIX09649.1"/>
    <property type="molecule type" value="Genomic_DNA"/>
</dbReference>
<evidence type="ECO:0000256" key="2">
    <source>
        <dbReference type="ARBA" id="ARBA00005466"/>
    </source>
</evidence>
<organism evidence="7 8">
    <name type="scientific">Rhinocladiella mackenziei CBS 650.93</name>
    <dbReference type="NCBI Taxonomy" id="1442369"/>
    <lineage>
        <taxon>Eukaryota</taxon>
        <taxon>Fungi</taxon>
        <taxon>Dikarya</taxon>
        <taxon>Ascomycota</taxon>
        <taxon>Pezizomycotina</taxon>
        <taxon>Eurotiomycetes</taxon>
        <taxon>Chaetothyriomycetidae</taxon>
        <taxon>Chaetothyriales</taxon>
        <taxon>Herpotrichiellaceae</taxon>
        <taxon>Rhinocladiella</taxon>
    </lineage>
</organism>
<keyword evidence="3" id="KW-0285">Flavoprotein</keyword>
<accession>A0A0D2IUB4</accession>
<keyword evidence="8" id="KW-1185">Reference proteome</keyword>
<gene>
    <name evidence="7" type="ORF">Z518_00730</name>
</gene>
<dbReference type="RefSeq" id="XP_013276785.1">
    <property type="nucleotide sequence ID" value="XM_013421331.1"/>
</dbReference>
<dbReference type="GO" id="GO:0016491">
    <property type="term" value="F:oxidoreductase activity"/>
    <property type="evidence" value="ECO:0007669"/>
    <property type="project" value="UniProtKB-KW"/>
</dbReference>
<evidence type="ECO:0000256" key="5">
    <source>
        <dbReference type="ARBA" id="ARBA00023002"/>
    </source>
</evidence>
<proteinExistence type="inferred from homology"/>